<dbReference type="EMBL" id="JBHSKT010000002">
    <property type="protein sequence ID" value="MFC5269871.1"/>
    <property type="molecule type" value="Genomic_DNA"/>
</dbReference>
<protein>
    <submittedName>
        <fullName evidence="2">DUF2798 domain-containing protein</fullName>
    </submittedName>
</protein>
<accession>A0ABW0EA52</accession>
<dbReference type="Proteomes" id="UP001596161">
    <property type="component" value="Unassembled WGS sequence"/>
</dbReference>
<comment type="caution">
    <text evidence="2">The sequence shown here is derived from an EMBL/GenBank/DDBJ whole genome shotgun (WGS) entry which is preliminary data.</text>
</comment>
<keyword evidence="3" id="KW-1185">Reference proteome</keyword>
<reference evidence="3" key="1">
    <citation type="journal article" date="2019" name="Int. J. Syst. Evol. Microbiol.">
        <title>The Global Catalogue of Microorganisms (GCM) 10K type strain sequencing project: providing services to taxonomists for standard genome sequencing and annotation.</title>
        <authorList>
            <consortium name="The Broad Institute Genomics Platform"/>
            <consortium name="The Broad Institute Genome Sequencing Center for Infectious Disease"/>
            <person name="Wu L."/>
            <person name="Ma J."/>
        </authorList>
    </citation>
    <scope>NUCLEOTIDE SEQUENCE [LARGE SCALE GENOMIC DNA]</scope>
    <source>
        <strain evidence="3">KACC 12602</strain>
    </source>
</reference>
<sequence length="66" mass="7751">MSLLTSAYGTFLVTLMKQDFLSDYFFVNWLSLIPKTYLLVLPFTLITGPMIRALVERMFRNEKIKN</sequence>
<evidence type="ECO:0000313" key="2">
    <source>
        <dbReference type="EMBL" id="MFC5269871.1"/>
    </source>
</evidence>
<dbReference type="RefSeq" id="WP_378016251.1">
    <property type="nucleotide sequence ID" value="NZ_JBHSKT010000002.1"/>
</dbReference>
<keyword evidence="1" id="KW-0812">Transmembrane</keyword>
<dbReference type="InterPro" id="IPR021529">
    <property type="entry name" value="DUF2798"/>
</dbReference>
<organism evidence="2 3">
    <name type="scientific">Adhaeribacter terreus</name>
    <dbReference type="NCBI Taxonomy" id="529703"/>
    <lineage>
        <taxon>Bacteria</taxon>
        <taxon>Pseudomonadati</taxon>
        <taxon>Bacteroidota</taxon>
        <taxon>Cytophagia</taxon>
        <taxon>Cytophagales</taxon>
        <taxon>Hymenobacteraceae</taxon>
        <taxon>Adhaeribacter</taxon>
    </lineage>
</organism>
<keyword evidence="1" id="KW-0472">Membrane</keyword>
<gene>
    <name evidence="2" type="ORF">ACFPIB_04560</name>
</gene>
<feature type="transmembrane region" description="Helical" evidence="1">
    <location>
        <begin position="36"/>
        <end position="55"/>
    </location>
</feature>
<evidence type="ECO:0000313" key="3">
    <source>
        <dbReference type="Proteomes" id="UP001596161"/>
    </source>
</evidence>
<proteinExistence type="predicted"/>
<dbReference type="Pfam" id="PF11391">
    <property type="entry name" value="DUF2798"/>
    <property type="match status" value="1"/>
</dbReference>
<keyword evidence="1" id="KW-1133">Transmembrane helix</keyword>
<name>A0ABW0EA52_9BACT</name>
<evidence type="ECO:0000256" key="1">
    <source>
        <dbReference type="SAM" id="Phobius"/>
    </source>
</evidence>